<dbReference type="Pfam" id="PF18107">
    <property type="entry name" value="HTH_ABP1_N"/>
    <property type="match status" value="1"/>
</dbReference>
<dbReference type="SUPFAM" id="SSF46689">
    <property type="entry name" value="Homeodomain-like"/>
    <property type="match status" value="1"/>
</dbReference>
<dbReference type="PANTHER" id="PTHR19303">
    <property type="entry name" value="TRANSPOSON"/>
    <property type="match status" value="1"/>
</dbReference>
<name>A0A9N9JHH1_9GLOM</name>
<feature type="domain" description="ARS-binding protein 1 N-terminal" evidence="2">
    <location>
        <begin position="10"/>
        <end position="56"/>
    </location>
</feature>
<dbReference type="Gene3D" id="1.10.10.60">
    <property type="entry name" value="Homeodomain-like"/>
    <property type="match status" value="1"/>
</dbReference>
<reference evidence="3" key="1">
    <citation type="submission" date="2021-06" db="EMBL/GenBank/DDBJ databases">
        <authorList>
            <person name="Kallberg Y."/>
            <person name="Tangrot J."/>
            <person name="Rosling A."/>
        </authorList>
    </citation>
    <scope>NUCLEOTIDE SEQUENCE</scope>
    <source>
        <strain evidence="3">MA453B</strain>
    </source>
</reference>
<gene>
    <name evidence="3" type="ORF">DERYTH_LOCUS19735</name>
</gene>
<dbReference type="PANTHER" id="PTHR19303:SF73">
    <property type="entry name" value="PROTEIN PDC2"/>
    <property type="match status" value="1"/>
</dbReference>
<proteinExistence type="predicted"/>
<dbReference type="GO" id="GO:0003677">
    <property type="term" value="F:DNA binding"/>
    <property type="evidence" value="ECO:0007669"/>
    <property type="project" value="TreeGrafter"/>
</dbReference>
<dbReference type="InterPro" id="IPR041188">
    <property type="entry name" value="HTH_ABP1_N"/>
</dbReference>
<evidence type="ECO:0000259" key="2">
    <source>
        <dbReference type="Pfam" id="PF18107"/>
    </source>
</evidence>
<dbReference type="Pfam" id="PF03184">
    <property type="entry name" value="DDE_1"/>
    <property type="match status" value="1"/>
</dbReference>
<dbReference type="InterPro" id="IPR004875">
    <property type="entry name" value="DDE_SF_endonuclease_dom"/>
</dbReference>
<dbReference type="InterPro" id="IPR009057">
    <property type="entry name" value="Homeodomain-like_sf"/>
</dbReference>
<feature type="non-terminal residue" evidence="3">
    <location>
        <position position="1"/>
    </location>
</feature>
<organism evidence="3 4">
    <name type="scientific">Dentiscutata erythropus</name>
    <dbReference type="NCBI Taxonomy" id="1348616"/>
    <lineage>
        <taxon>Eukaryota</taxon>
        <taxon>Fungi</taxon>
        <taxon>Fungi incertae sedis</taxon>
        <taxon>Mucoromycota</taxon>
        <taxon>Glomeromycotina</taxon>
        <taxon>Glomeromycetes</taxon>
        <taxon>Diversisporales</taxon>
        <taxon>Gigasporaceae</taxon>
        <taxon>Dentiscutata</taxon>
    </lineage>
</organism>
<evidence type="ECO:0000313" key="3">
    <source>
        <dbReference type="EMBL" id="CAG8781791.1"/>
    </source>
</evidence>
<accession>A0A9N9JHH1</accession>
<evidence type="ECO:0000259" key="1">
    <source>
        <dbReference type="Pfam" id="PF03184"/>
    </source>
</evidence>
<dbReference type="InterPro" id="IPR050863">
    <property type="entry name" value="CenT-Element_Derived"/>
</dbReference>
<evidence type="ECO:0000313" key="4">
    <source>
        <dbReference type="Proteomes" id="UP000789405"/>
    </source>
</evidence>
<dbReference type="AlphaFoldDB" id="A0A9N9JHH1"/>
<feature type="domain" description="DDE-1" evidence="1">
    <location>
        <begin position="127"/>
        <end position="168"/>
    </location>
</feature>
<dbReference type="OrthoDB" id="125347at2759"/>
<dbReference type="GO" id="GO:0005634">
    <property type="term" value="C:nucleus"/>
    <property type="evidence" value="ECO:0007669"/>
    <property type="project" value="TreeGrafter"/>
</dbReference>
<sequence length="307" mass="35612">MSSEEPKKTKTALTNEQRKAIIKHKEKHPQISQTDLVDWVKQTMNLKVHQSTISRLIKNKDEIGENPLAKRQKMVQYLALENTLLEPDTTLATVCLKGKKKDKEWLTVTLCTNASRTDKIMPFVIASKNAWMTNALFQKWLKKFDLKMASRKVILLMDNARCHSVEEDNDDKMNVLTAIKFIVRGWREVSSETIQNCFRHTGIIPGPAKDDDDLMKELYENIEMLNYQNESEQAENDEEDDSVEIPQITHKEALDAINRLELYLMQQNLDDAEHDIALSKLYESVRKFRNASFKQLSIEAFLEPTRN</sequence>
<protein>
    <submittedName>
        <fullName evidence="3">349_t:CDS:1</fullName>
    </submittedName>
</protein>
<dbReference type="Proteomes" id="UP000789405">
    <property type="component" value="Unassembled WGS sequence"/>
</dbReference>
<comment type="caution">
    <text evidence="3">The sequence shown here is derived from an EMBL/GenBank/DDBJ whole genome shotgun (WGS) entry which is preliminary data.</text>
</comment>
<dbReference type="EMBL" id="CAJVPY010022097">
    <property type="protein sequence ID" value="CAG8781791.1"/>
    <property type="molecule type" value="Genomic_DNA"/>
</dbReference>
<keyword evidence="4" id="KW-1185">Reference proteome</keyword>